<keyword evidence="2" id="KW-1185">Reference proteome</keyword>
<organism evidence="1 2">
    <name type="scientific">Thalassotalea eurytherma</name>
    <dbReference type="NCBI Taxonomy" id="1144278"/>
    <lineage>
        <taxon>Bacteria</taxon>
        <taxon>Pseudomonadati</taxon>
        <taxon>Pseudomonadota</taxon>
        <taxon>Gammaproteobacteria</taxon>
        <taxon>Alteromonadales</taxon>
        <taxon>Colwelliaceae</taxon>
        <taxon>Thalassotalea</taxon>
    </lineage>
</organism>
<reference evidence="1 2" key="1">
    <citation type="submission" date="2023-03" db="EMBL/GenBank/DDBJ databases">
        <title>Draft genome sequence of Thalassotalea eurytherma JCM 18482T.</title>
        <authorList>
            <person name="Sawabe T."/>
        </authorList>
    </citation>
    <scope>NUCLEOTIDE SEQUENCE [LARGE SCALE GENOMIC DNA]</scope>
    <source>
        <strain evidence="1 2">JCM 18482</strain>
    </source>
</reference>
<name>A0ABQ6H0V2_9GAMM</name>
<evidence type="ECO:0000313" key="1">
    <source>
        <dbReference type="EMBL" id="GLX81828.1"/>
    </source>
</evidence>
<evidence type="ECO:0000313" key="2">
    <source>
        <dbReference type="Proteomes" id="UP001157133"/>
    </source>
</evidence>
<accession>A0ABQ6H0V2</accession>
<comment type="caution">
    <text evidence="1">The sequence shown here is derived from an EMBL/GenBank/DDBJ whole genome shotgun (WGS) entry which is preliminary data.</text>
</comment>
<sequence length="90" mass="10287">MQVSFDISLYPLAEAQYKDEIWAFIERLNQIDGLKVITNGMSSQVFGEYEHTSKHVMAEIQRVHEQLGSAVFILKIIASDRSHIINHQGN</sequence>
<dbReference type="Gene3D" id="3.30.70.930">
    <property type="match status" value="1"/>
</dbReference>
<dbReference type="Proteomes" id="UP001157133">
    <property type="component" value="Unassembled WGS sequence"/>
</dbReference>
<proteinExistence type="predicted"/>
<dbReference type="EMBL" id="BSSU01000006">
    <property type="protein sequence ID" value="GLX81828.1"/>
    <property type="molecule type" value="Genomic_DNA"/>
</dbReference>
<gene>
    <name evidence="1" type="ORF">theurythT_12800</name>
</gene>
<dbReference type="SUPFAM" id="SSF89957">
    <property type="entry name" value="MTH1187/YkoF-like"/>
    <property type="match status" value="1"/>
</dbReference>
<dbReference type="RefSeq" id="WP_284207174.1">
    <property type="nucleotide sequence ID" value="NZ_BSSU01000006.1"/>
</dbReference>
<dbReference type="InterPro" id="IPR029756">
    <property type="entry name" value="MTH1187/YkoF-like"/>
</dbReference>
<protein>
    <recommendedName>
        <fullName evidence="3">Thiamin/hydroxymethyl pyrimidine-binding YkoF putative domain-containing protein</fullName>
    </recommendedName>
</protein>
<evidence type="ECO:0008006" key="3">
    <source>
        <dbReference type="Google" id="ProtNLM"/>
    </source>
</evidence>